<dbReference type="Proteomes" id="UP000178404">
    <property type="component" value="Unassembled WGS sequence"/>
</dbReference>
<dbReference type="GO" id="GO:0009236">
    <property type="term" value="P:cobalamin biosynthetic process"/>
    <property type="evidence" value="ECO:0007669"/>
    <property type="project" value="UniProtKB-UniRule"/>
</dbReference>
<keyword evidence="4" id="KW-0169">Cobalamin biosynthesis</keyword>
<dbReference type="InterPro" id="IPR036451">
    <property type="entry name" value="CblAdoTrfase-like_sf"/>
</dbReference>
<dbReference type="PANTHER" id="PTHR12213">
    <property type="entry name" value="CORRINOID ADENOSYLTRANSFERASE"/>
    <property type="match status" value="1"/>
</dbReference>
<dbReference type="InterPro" id="IPR016030">
    <property type="entry name" value="CblAdoTrfase-like"/>
</dbReference>
<gene>
    <name evidence="6" type="ORF">A3A90_00620</name>
</gene>
<dbReference type="GO" id="GO:0005524">
    <property type="term" value="F:ATP binding"/>
    <property type="evidence" value="ECO:0007669"/>
    <property type="project" value="UniProtKB-UniRule"/>
</dbReference>
<dbReference type="UniPathway" id="UPA00148">
    <property type="reaction ID" value="UER00233"/>
</dbReference>
<keyword evidence="1 4" id="KW-0808">Transferase</keyword>
<dbReference type="GO" id="GO:0008817">
    <property type="term" value="F:corrinoid adenosyltransferase activity"/>
    <property type="evidence" value="ECO:0007669"/>
    <property type="project" value="UniProtKB-UniRule"/>
</dbReference>
<dbReference type="EMBL" id="MHWA01000004">
    <property type="protein sequence ID" value="OHB02291.1"/>
    <property type="molecule type" value="Genomic_DNA"/>
</dbReference>
<comment type="pathway">
    <text evidence="4">Cofactor biosynthesis; adenosylcobalamin biosynthesis; adenosylcobalamin from cob(II)yrinate a,c-diamide: step 2/7.</text>
</comment>
<comment type="caution">
    <text evidence="6">The sequence shown here is derived from an EMBL/GenBank/DDBJ whole genome shotgun (WGS) entry which is preliminary data.</text>
</comment>
<proteinExistence type="inferred from homology"/>
<comment type="similarity">
    <text evidence="4">Belongs to the Cob(I)alamin adenosyltransferase family.</text>
</comment>
<dbReference type="AlphaFoldDB" id="A0A1G2TYC1"/>
<sequence>MLYTKKGDDGTTKTFSCDQRISKSSNIAEALGSLDEINSFLGLCKVQAVHLGYKLGETSLAEIIHNIQKNLFIIQAELAGAPKTITEDKVKELEEIVDGIEKELPPIKSFFISGGSSDITKWQLGGAGLGAIFDIARTIARRAERRTIAVVEEISQPTLLNSDSKEDSAKVSAGNVSKQTKAYLNRLSSALYALARYSNHKVGIMEESPDYR</sequence>
<comment type="catalytic activity">
    <reaction evidence="4">
        <text>2 cob(II)alamin + reduced [electron-transfer flavoprotein] + 2 ATP = 2 adenosylcob(III)alamin + 2 triphosphate + oxidized [electron-transfer flavoprotein] + 3 H(+)</text>
        <dbReference type="Rhea" id="RHEA:28671"/>
        <dbReference type="Rhea" id="RHEA-COMP:10685"/>
        <dbReference type="Rhea" id="RHEA-COMP:10686"/>
        <dbReference type="ChEBI" id="CHEBI:15378"/>
        <dbReference type="ChEBI" id="CHEBI:16304"/>
        <dbReference type="ChEBI" id="CHEBI:18036"/>
        <dbReference type="ChEBI" id="CHEBI:18408"/>
        <dbReference type="ChEBI" id="CHEBI:30616"/>
        <dbReference type="ChEBI" id="CHEBI:57692"/>
        <dbReference type="ChEBI" id="CHEBI:58307"/>
        <dbReference type="EC" id="2.5.1.17"/>
    </reaction>
</comment>
<evidence type="ECO:0000256" key="3">
    <source>
        <dbReference type="ARBA" id="ARBA00022840"/>
    </source>
</evidence>
<keyword evidence="2 4" id="KW-0547">Nucleotide-binding</keyword>
<evidence type="ECO:0000259" key="5">
    <source>
        <dbReference type="Pfam" id="PF01923"/>
    </source>
</evidence>
<evidence type="ECO:0000313" key="6">
    <source>
        <dbReference type="EMBL" id="OHB02291.1"/>
    </source>
</evidence>
<accession>A0A1G2TYC1</accession>
<dbReference type="Gene3D" id="1.20.1200.10">
    <property type="entry name" value="Cobalamin adenosyltransferase-like"/>
    <property type="match status" value="1"/>
</dbReference>
<evidence type="ECO:0000313" key="7">
    <source>
        <dbReference type="Proteomes" id="UP000178404"/>
    </source>
</evidence>
<name>A0A1G2TYC1_9BACT</name>
<reference evidence="6 7" key="1">
    <citation type="journal article" date="2016" name="Nat. Commun.">
        <title>Thousands of microbial genomes shed light on interconnected biogeochemical processes in an aquifer system.</title>
        <authorList>
            <person name="Anantharaman K."/>
            <person name="Brown C.T."/>
            <person name="Hug L.A."/>
            <person name="Sharon I."/>
            <person name="Castelle C.J."/>
            <person name="Probst A.J."/>
            <person name="Thomas B.C."/>
            <person name="Singh A."/>
            <person name="Wilkins M.J."/>
            <person name="Karaoz U."/>
            <person name="Brodie E.L."/>
            <person name="Williams K.H."/>
            <person name="Hubbard S.S."/>
            <person name="Banfield J.F."/>
        </authorList>
    </citation>
    <scope>NUCLEOTIDE SEQUENCE [LARGE SCALE GENOMIC DNA]</scope>
</reference>
<feature type="domain" description="Cobalamin adenosyltransferase-like" evidence="5">
    <location>
        <begin position="2"/>
        <end position="197"/>
    </location>
</feature>
<comment type="catalytic activity">
    <reaction evidence="4">
        <text>2 cob(II)yrinate a,c diamide + reduced [electron-transfer flavoprotein] + 2 ATP = 2 adenosylcob(III)yrinate a,c-diamide + 2 triphosphate + oxidized [electron-transfer flavoprotein] + 3 H(+)</text>
        <dbReference type="Rhea" id="RHEA:11528"/>
        <dbReference type="Rhea" id="RHEA-COMP:10685"/>
        <dbReference type="Rhea" id="RHEA-COMP:10686"/>
        <dbReference type="ChEBI" id="CHEBI:15378"/>
        <dbReference type="ChEBI" id="CHEBI:18036"/>
        <dbReference type="ChEBI" id="CHEBI:30616"/>
        <dbReference type="ChEBI" id="CHEBI:57692"/>
        <dbReference type="ChEBI" id="CHEBI:58307"/>
        <dbReference type="ChEBI" id="CHEBI:58503"/>
        <dbReference type="ChEBI" id="CHEBI:58537"/>
        <dbReference type="EC" id="2.5.1.17"/>
    </reaction>
</comment>
<dbReference type="EC" id="2.5.1.17" evidence="4"/>
<evidence type="ECO:0000256" key="2">
    <source>
        <dbReference type="ARBA" id="ARBA00022741"/>
    </source>
</evidence>
<evidence type="ECO:0000256" key="1">
    <source>
        <dbReference type="ARBA" id="ARBA00022679"/>
    </source>
</evidence>
<dbReference type="Pfam" id="PF01923">
    <property type="entry name" value="Cob_adeno_trans"/>
    <property type="match status" value="1"/>
</dbReference>
<keyword evidence="3 4" id="KW-0067">ATP-binding</keyword>
<organism evidence="6 7">
    <name type="scientific">Candidatus Zambryskibacteria bacterium RIFCSPLOWO2_01_FULL_35_19</name>
    <dbReference type="NCBI Taxonomy" id="1802757"/>
    <lineage>
        <taxon>Bacteria</taxon>
        <taxon>Candidatus Zambryskiibacteriota</taxon>
    </lineage>
</organism>
<evidence type="ECO:0000256" key="4">
    <source>
        <dbReference type="RuleBase" id="RU366026"/>
    </source>
</evidence>
<dbReference type="SUPFAM" id="SSF89028">
    <property type="entry name" value="Cobalamin adenosyltransferase-like"/>
    <property type="match status" value="1"/>
</dbReference>
<dbReference type="PANTHER" id="PTHR12213:SF0">
    <property type="entry name" value="CORRINOID ADENOSYLTRANSFERASE MMAB"/>
    <property type="match status" value="1"/>
</dbReference>
<dbReference type="InterPro" id="IPR029499">
    <property type="entry name" value="PduO-typ"/>
</dbReference>
<protein>
    <recommendedName>
        <fullName evidence="4">Corrinoid adenosyltransferase</fullName>
        <ecNumber evidence="4">2.5.1.17</ecNumber>
    </recommendedName>
    <alternativeName>
        <fullName evidence="4">Cob(II)alamin adenosyltransferase</fullName>
    </alternativeName>
    <alternativeName>
        <fullName evidence="4">Cob(II)yrinic acid a,c-diamide adenosyltransferase</fullName>
    </alternativeName>
    <alternativeName>
        <fullName evidence="4">Cobinamide/cobalamin adenosyltransferase</fullName>
    </alternativeName>
</protein>